<dbReference type="CDD" id="cd17319">
    <property type="entry name" value="MFS_ExuT_GudP_like"/>
    <property type="match status" value="1"/>
</dbReference>
<feature type="transmembrane region" description="Helical" evidence="6">
    <location>
        <begin position="26"/>
        <end position="46"/>
    </location>
</feature>
<feature type="transmembrane region" description="Helical" evidence="6">
    <location>
        <begin position="262"/>
        <end position="283"/>
    </location>
</feature>
<evidence type="ECO:0000256" key="5">
    <source>
        <dbReference type="ARBA" id="ARBA00023136"/>
    </source>
</evidence>
<sequence length="449" mass="49213">MDNQLTSNITLSNASELEKQQLLTKLFWKILPILFIAYFFSFLDRVNIGYAKLQMQEAIGFTDSQYAMAAGIFFIGYAFFEIPSNILMGKIGARKTLARIMILWGLASAATMFVSTSSQLYFLRLLLGIFEAGFFPGVILYLSFWFPSYMRGRVTSILILATLAAPIIGGPISGLIMTHMNGVHGLGGWQWMFALEAMPIILIGFLCLLYLTDKPQASKWLNHSERALHKQIMQEDRKGAVEEDASSHSGAAVLSCLKDYRVYLLASLAFAAYCGSYGFNFWMPTMIKEMGVTDIAQISFYAVIPFSLAAVGMITVGRSSDKRRERRWHYAISMLFGAAMMALAAFWEGGLVTRLIILGLAGFGFSGGVVVAWSLPAAYLKDKTAPAGIAMVSTLATMSGLFAPWLIGFMRENTGTNAGALLSIAAVMVVAALIMIFLIPAKAVFVSDK</sequence>
<keyword evidence="5 6" id="KW-0472">Membrane</keyword>
<feature type="transmembrane region" description="Helical" evidence="6">
    <location>
        <begin position="96"/>
        <end position="115"/>
    </location>
</feature>
<gene>
    <name evidence="8" type="ORF">EXE25_16740</name>
</gene>
<dbReference type="Pfam" id="PF07690">
    <property type="entry name" value="MFS_1"/>
    <property type="match status" value="1"/>
</dbReference>
<evidence type="ECO:0000313" key="8">
    <source>
        <dbReference type="EMBL" id="RZG64466.1"/>
    </source>
</evidence>
<keyword evidence="2" id="KW-0813">Transport</keyword>
<feature type="transmembrane region" description="Helical" evidence="6">
    <location>
        <begin position="353"/>
        <end position="375"/>
    </location>
</feature>
<feature type="transmembrane region" description="Helical" evidence="6">
    <location>
        <begin position="387"/>
        <end position="407"/>
    </location>
</feature>
<dbReference type="EMBL" id="SGSU01000023">
    <property type="protein sequence ID" value="RZG64466.1"/>
    <property type="molecule type" value="Genomic_DNA"/>
</dbReference>
<evidence type="ECO:0000256" key="3">
    <source>
        <dbReference type="ARBA" id="ARBA00022692"/>
    </source>
</evidence>
<feature type="domain" description="Major facilitator superfamily (MFS) profile" evidence="7">
    <location>
        <begin position="30"/>
        <end position="443"/>
    </location>
</feature>
<dbReference type="AlphaFoldDB" id="A0A4V2DNV9"/>
<dbReference type="PANTHER" id="PTHR43791">
    <property type="entry name" value="PERMEASE-RELATED"/>
    <property type="match status" value="1"/>
</dbReference>
<dbReference type="GO" id="GO:0016020">
    <property type="term" value="C:membrane"/>
    <property type="evidence" value="ECO:0007669"/>
    <property type="project" value="UniProtKB-SubCell"/>
</dbReference>
<name>A0A4V2DNV9_9GAMM</name>
<dbReference type="Gene3D" id="1.20.1250.20">
    <property type="entry name" value="MFS general substrate transporter like domains"/>
    <property type="match status" value="2"/>
</dbReference>
<feature type="transmembrane region" description="Helical" evidence="6">
    <location>
        <begin position="189"/>
        <end position="211"/>
    </location>
</feature>
<dbReference type="InterPro" id="IPR011701">
    <property type="entry name" value="MFS"/>
</dbReference>
<dbReference type="Proteomes" id="UP000293483">
    <property type="component" value="Unassembled WGS sequence"/>
</dbReference>
<organism evidence="8 9">
    <name type="scientific">Acinetobacter bouvetii</name>
    <dbReference type="NCBI Taxonomy" id="202951"/>
    <lineage>
        <taxon>Bacteria</taxon>
        <taxon>Pseudomonadati</taxon>
        <taxon>Pseudomonadota</taxon>
        <taxon>Gammaproteobacteria</taxon>
        <taxon>Moraxellales</taxon>
        <taxon>Moraxellaceae</taxon>
        <taxon>Acinetobacter</taxon>
    </lineage>
</organism>
<feature type="transmembrane region" description="Helical" evidence="6">
    <location>
        <begin position="419"/>
        <end position="439"/>
    </location>
</feature>
<keyword evidence="4 6" id="KW-1133">Transmembrane helix</keyword>
<dbReference type="STRING" id="202951.GCA_001485025_01737"/>
<evidence type="ECO:0000256" key="4">
    <source>
        <dbReference type="ARBA" id="ARBA00022989"/>
    </source>
</evidence>
<comment type="caution">
    <text evidence="8">The sequence shown here is derived from an EMBL/GenBank/DDBJ whole genome shotgun (WGS) entry which is preliminary data.</text>
</comment>
<dbReference type="InterPro" id="IPR020846">
    <property type="entry name" value="MFS_dom"/>
</dbReference>
<reference evidence="8 9" key="1">
    <citation type="submission" date="2019-02" db="EMBL/GenBank/DDBJ databases">
        <title>The Batch Genome Submission of Acinetobacter spp. strains.</title>
        <authorList>
            <person name="Qin J."/>
            <person name="Hu Y."/>
            <person name="Ye H."/>
            <person name="Wei L."/>
            <person name="Feng Y."/>
            <person name="Zong Z."/>
        </authorList>
    </citation>
    <scope>NUCLEOTIDE SEQUENCE [LARGE SCALE GENOMIC DNA]</scope>
    <source>
        <strain evidence="8 9">WCHABo060081</strain>
    </source>
</reference>
<evidence type="ECO:0000256" key="1">
    <source>
        <dbReference type="ARBA" id="ARBA00004141"/>
    </source>
</evidence>
<dbReference type="RefSeq" id="WP_130148240.1">
    <property type="nucleotide sequence ID" value="NZ_SGSU01000023.1"/>
</dbReference>
<dbReference type="SUPFAM" id="SSF103473">
    <property type="entry name" value="MFS general substrate transporter"/>
    <property type="match status" value="1"/>
</dbReference>
<feature type="transmembrane region" description="Helical" evidence="6">
    <location>
        <begin position="66"/>
        <end position="84"/>
    </location>
</feature>
<evidence type="ECO:0000256" key="2">
    <source>
        <dbReference type="ARBA" id="ARBA00022448"/>
    </source>
</evidence>
<proteinExistence type="predicted"/>
<dbReference type="PANTHER" id="PTHR43791:SF36">
    <property type="entry name" value="TRANSPORTER, PUTATIVE (AFU_ORTHOLOGUE AFUA_6G08340)-RELATED"/>
    <property type="match status" value="1"/>
</dbReference>
<feature type="transmembrane region" description="Helical" evidence="6">
    <location>
        <begin position="295"/>
        <end position="316"/>
    </location>
</feature>
<feature type="transmembrane region" description="Helical" evidence="6">
    <location>
        <begin position="121"/>
        <end position="145"/>
    </location>
</feature>
<comment type="subcellular location">
    <subcellularLocation>
        <location evidence="1">Membrane</location>
        <topology evidence="1">Multi-pass membrane protein</topology>
    </subcellularLocation>
</comment>
<dbReference type="GO" id="GO:0022857">
    <property type="term" value="F:transmembrane transporter activity"/>
    <property type="evidence" value="ECO:0007669"/>
    <property type="project" value="InterPro"/>
</dbReference>
<protein>
    <submittedName>
        <fullName evidence="8">MFS transporter</fullName>
    </submittedName>
</protein>
<evidence type="ECO:0000313" key="9">
    <source>
        <dbReference type="Proteomes" id="UP000293483"/>
    </source>
</evidence>
<feature type="transmembrane region" description="Helical" evidence="6">
    <location>
        <begin position="328"/>
        <end position="347"/>
    </location>
</feature>
<feature type="transmembrane region" description="Helical" evidence="6">
    <location>
        <begin position="157"/>
        <end position="177"/>
    </location>
</feature>
<dbReference type="PROSITE" id="PS50850">
    <property type="entry name" value="MFS"/>
    <property type="match status" value="1"/>
</dbReference>
<evidence type="ECO:0000256" key="6">
    <source>
        <dbReference type="SAM" id="Phobius"/>
    </source>
</evidence>
<evidence type="ECO:0000259" key="7">
    <source>
        <dbReference type="PROSITE" id="PS50850"/>
    </source>
</evidence>
<accession>A0A4V2DNV9</accession>
<keyword evidence="3 6" id="KW-0812">Transmembrane</keyword>
<dbReference type="FunFam" id="1.20.1250.20:FF:000018">
    <property type="entry name" value="MFS transporter permease"/>
    <property type="match status" value="1"/>
</dbReference>
<dbReference type="InterPro" id="IPR036259">
    <property type="entry name" value="MFS_trans_sf"/>
</dbReference>